<evidence type="ECO:0000313" key="3">
    <source>
        <dbReference type="Proteomes" id="UP001153069"/>
    </source>
</evidence>
<keyword evidence="3" id="KW-1185">Reference proteome</keyword>
<gene>
    <name evidence="2" type="ORF">SEMRO_943_G222830.1</name>
</gene>
<dbReference type="AlphaFoldDB" id="A0A9N8EDS6"/>
<dbReference type="Proteomes" id="UP001153069">
    <property type="component" value="Unassembled WGS sequence"/>
</dbReference>
<sequence length="198" mass="20757">MAPGPERFVQFVRIYFPNLPENFDDRITQLAQAPQAILVGRQDDSDQDTSSLGVLSAGAAARGGNAVVVAPAPQAIIEQGQDDGGQYGGTLGSADREQLMQGSVMTGVAGSRSGDETAGVASLVRAIWAAGASDVPSVQDLEPLHDPQEGTTAVSLQGSGQGNVEDETTSRPVVSQEEGEKEDEEEEKKPRAKKPRID</sequence>
<accession>A0A9N8EDS6</accession>
<reference evidence="2" key="1">
    <citation type="submission" date="2020-06" db="EMBL/GenBank/DDBJ databases">
        <authorList>
            <consortium name="Plant Systems Biology data submission"/>
        </authorList>
    </citation>
    <scope>NUCLEOTIDE SEQUENCE</scope>
    <source>
        <strain evidence="2">D6</strain>
    </source>
</reference>
<evidence type="ECO:0000256" key="1">
    <source>
        <dbReference type="SAM" id="MobiDB-lite"/>
    </source>
</evidence>
<protein>
    <submittedName>
        <fullName evidence="2">Uncharacterized protein</fullName>
    </submittedName>
</protein>
<organism evidence="2 3">
    <name type="scientific">Seminavis robusta</name>
    <dbReference type="NCBI Taxonomy" id="568900"/>
    <lineage>
        <taxon>Eukaryota</taxon>
        <taxon>Sar</taxon>
        <taxon>Stramenopiles</taxon>
        <taxon>Ochrophyta</taxon>
        <taxon>Bacillariophyta</taxon>
        <taxon>Bacillariophyceae</taxon>
        <taxon>Bacillariophycidae</taxon>
        <taxon>Naviculales</taxon>
        <taxon>Naviculaceae</taxon>
        <taxon>Seminavis</taxon>
    </lineage>
</organism>
<feature type="compositionally biased region" description="Polar residues" evidence="1">
    <location>
        <begin position="149"/>
        <end position="158"/>
    </location>
</feature>
<dbReference type="EMBL" id="CAICTM010000941">
    <property type="protein sequence ID" value="CAB9518535.1"/>
    <property type="molecule type" value="Genomic_DNA"/>
</dbReference>
<feature type="region of interest" description="Disordered" evidence="1">
    <location>
        <begin position="138"/>
        <end position="198"/>
    </location>
</feature>
<proteinExistence type="predicted"/>
<comment type="caution">
    <text evidence="2">The sequence shown here is derived from an EMBL/GenBank/DDBJ whole genome shotgun (WGS) entry which is preliminary data.</text>
</comment>
<name>A0A9N8EDS6_9STRA</name>
<evidence type="ECO:0000313" key="2">
    <source>
        <dbReference type="EMBL" id="CAB9518535.1"/>
    </source>
</evidence>
<feature type="compositionally biased region" description="Acidic residues" evidence="1">
    <location>
        <begin position="177"/>
        <end position="186"/>
    </location>
</feature>